<protein>
    <submittedName>
        <fullName evidence="1">Uncharacterized protein</fullName>
    </submittedName>
</protein>
<proteinExistence type="predicted"/>
<evidence type="ECO:0000313" key="1">
    <source>
        <dbReference type="EMBL" id="CAD8997543.1"/>
    </source>
</evidence>
<reference evidence="1" key="1">
    <citation type="submission" date="2021-01" db="EMBL/GenBank/DDBJ databases">
        <authorList>
            <person name="Corre E."/>
            <person name="Pelletier E."/>
            <person name="Niang G."/>
            <person name="Scheremetjew M."/>
            <person name="Finn R."/>
            <person name="Kale V."/>
            <person name="Holt S."/>
            <person name="Cochrane G."/>
            <person name="Meng A."/>
            <person name="Brown T."/>
            <person name="Cohen L."/>
        </authorList>
    </citation>
    <scope>NUCLEOTIDE SEQUENCE</scope>
    <source>
        <strain evidence="1">NIES-381</strain>
    </source>
</reference>
<sequence length="162" mass="18069">MFLALLPQSIATMSLNCVYGKEYSQWNIPVTGARGICGTFTSVILGSMIVGPITDVFLDTITSHAAHLHCLSLPRRNQAWANIWDAHQYLDLKSQIDLHCQPYEHANQLGSVLESLHVGDGLGIVSGAYTFSIKRTECEYVLFDSHSLPHWHFCVYFCGLQP</sequence>
<accession>A0A7S1I0Y8</accession>
<dbReference type="AlphaFoldDB" id="A0A7S1I0Y8"/>
<organism evidence="1">
    <name type="scientific">Eutreptiella gymnastica</name>
    <dbReference type="NCBI Taxonomy" id="73025"/>
    <lineage>
        <taxon>Eukaryota</taxon>
        <taxon>Discoba</taxon>
        <taxon>Euglenozoa</taxon>
        <taxon>Euglenida</taxon>
        <taxon>Spirocuta</taxon>
        <taxon>Euglenophyceae</taxon>
        <taxon>Eutreptiales</taxon>
        <taxon>Eutreptiaceae</taxon>
        <taxon>Eutreptiella</taxon>
    </lineage>
</organism>
<gene>
    <name evidence="1" type="ORF">EGYM00392_LOCUS8608</name>
</gene>
<name>A0A7S1I0Y8_9EUGL</name>
<dbReference type="EMBL" id="HBGA01022382">
    <property type="protein sequence ID" value="CAD8997543.1"/>
    <property type="molecule type" value="Transcribed_RNA"/>
</dbReference>